<evidence type="ECO:0000259" key="11">
    <source>
        <dbReference type="PROSITE" id="PS50011"/>
    </source>
</evidence>
<dbReference type="PANTHER" id="PTHR47634">
    <property type="entry name" value="PROTEIN KINASE DOMAIN-CONTAINING PROTEIN-RELATED"/>
    <property type="match status" value="1"/>
</dbReference>
<dbReference type="GO" id="GO:0050684">
    <property type="term" value="P:regulation of mRNA processing"/>
    <property type="evidence" value="ECO:0007669"/>
    <property type="project" value="TreeGrafter"/>
</dbReference>
<dbReference type="Proteomes" id="UP000801492">
    <property type="component" value="Unassembled WGS sequence"/>
</dbReference>
<keyword evidence="4 9" id="KW-0547">Nucleotide-binding</keyword>
<feature type="binding site" evidence="9">
    <location>
        <position position="98"/>
    </location>
    <ligand>
        <name>ATP</name>
        <dbReference type="ChEBI" id="CHEBI:30616"/>
    </ligand>
</feature>
<accession>A0A8K0FXQ7</accession>
<dbReference type="PANTHER" id="PTHR47634:SF9">
    <property type="entry name" value="PROTEIN KINASE DOMAIN-CONTAINING PROTEIN-RELATED"/>
    <property type="match status" value="1"/>
</dbReference>
<comment type="catalytic activity">
    <reaction evidence="8">
        <text>L-seryl-[protein] + ATP = O-phospho-L-seryl-[protein] + ADP + H(+)</text>
        <dbReference type="Rhea" id="RHEA:17989"/>
        <dbReference type="Rhea" id="RHEA-COMP:9863"/>
        <dbReference type="Rhea" id="RHEA-COMP:11604"/>
        <dbReference type="ChEBI" id="CHEBI:15378"/>
        <dbReference type="ChEBI" id="CHEBI:29999"/>
        <dbReference type="ChEBI" id="CHEBI:30616"/>
        <dbReference type="ChEBI" id="CHEBI:83421"/>
        <dbReference type="ChEBI" id="CHEBI:456216"/>
        <dbReference type="EC" id="2.7.11.1"/>
    </reaction>
</comment>
<evidence type="ECO:0000256" key="5">
    <source>
        <dbReference type="ARBA" id="ARBA00022777"/>
    </source>
</evidence>
<protein>
    <recommendedName>
        <fullName evidence="1">non-specific serine/threonine protein kinase</fullName>
        <ecNumber evidence="1">2.7.11.1</ecNumber>
    </recommendedName>
</protein>
<keyword evidence="5" id="KW-0418">Kinase</keyword>
<dbReference type="SUPFAM" id="SSF56112">
    <property type="entry name" value="Protein kinase-like (PK-like)"/>
    <property type="match status" value="1"/>
</dbReference>
<dbReference type="Gene3D" id="3.30.200.20">
    <property type="entry name" value="Phosphorylase Kinase, domain 1"/>
    <property type="match status" value="1"/>
</dbReference>
<keyword evidence="2 10" id="KW-0723">Serine/threonine-protein kinase</keyword>
<evidence type="ECO:0000256" key="8">
    <source>
        <dbReference type="ARBA" id="ARBA00048679"/>
    </source>
</evidence>
<keyword evidence="13" id="KW-1185">Reference proteome</keyword>
<evidence type="ECO:0000313" key="13">
    <source>
        <dbReference type="Proteomes" id="UP000801492"/>
    </source>
</evidence>
<keyword evidence="3" id="KW-0808">Transferase</keyword>
<dbReference type="PROSITE" id="PS00108">
    <property type="entry name" value="PROTEIN_KINASE_ST"/>
    <property type="match status" value="1"/>
</dbReference>
<evidence type="ECO:0000256" key="6">
    <source>
        <dbReference type="ARBA" id="ARBA00022840"/>
    </source>
</evidence>
<dbReference type="GO" id="GO:0005737">
    <property type="term" value="C:cytoplasm"/>
    <property type="evidence" value="ECO:0007669"/>
    <property type="project" value="TreeGrafter"/>
</dbReference>
<evidence type="ECO:0000256" key="10">
    <source>
        <dbReference type="RuleBase" id="RU000304"/>
    </source>
</evidence>
<evidence type="ECO:0000256" key="4">
    <source>
        <dbReference type="ARBA" id="ARBA00022741"/>
    </source>
</evidence>
<dbReference type="InterPro" id="IPR008271">
    <property type="entry name" value="Ser/Thr_kinase_AS"/>
</dbReference>
<dbReference type="InterPro" id="IPR051334">
    <property type="entry name" value="SRPK"/>
</dbReference>
<evidence type="ECO:0000256" key="9">
    <source>
        <dbReference type="PROSITE-ProRule" id="PRU10141"/>
    </source>
</evidence>
<dbReference type="PROSITE" id="PS00107">
    <property type="entry name" value="PROTEIN_KINASE_ATP"/>
    <property type="match status" value="1"/>
</dbReference>
<evidence type="ECO:0000256" key="1">
    <source>
        <dbReference type="ARBA" id="ARBA00012513"/>
    </source>
</evidence>
<comment type="similarity">
    <text evidence="10">Belongs to the protein kinase superfamily.</text>
</comment>
<evidence type="ECO:0000256" key="3">
    <source>
        <dbReference type="ARBA" id="ARBA00022679"/>
    </source>
</evidence>
<evidence type="ECO:0000256" key="7">
    <source>
        <dbReference type="ARBA" id="ARBA00047899"/>
    </source>
</evidence>
<dbReference type="InterPro" id="IPR011009">
    <property type="entry name" value="Kinase-like_dom_sf"/>
</dbReference>
<proteinExistence type="inferred from homology"/>
<comment type="catalytic activity">
    <reaction evidence="7">
        <text>L-threonyl-[protein] + ATP = O-phospho-L-threonyl-[protein] + ADP + H(+)</text>
        <dbReference type="Rhea" id="RHEA:46608"/>
        <dbReference type="Rhea" id="RHEA-COMP:11060"/>
        <dbReference type="Rhea" id="RHEA-COMP:11605"/>
        <dbReference type="ChEBI" id="CHEBI:15378"/>
        <dbReference type="ChEBI" id="CHEBI:30013"/>
        <dbReference type="ChEBI" id="CHEBI:30616"/>
        <dbReference type="ChEBI" id="CHEBI:61977"/>
        <dbReference type="ChEBI" id="CHEBI:456216"/>
        <dbReference type="EC" id="2.7.11.1"/>
    </reaction>
</comment>
<dbReference type="GO" id="GO:0005524">
    <property type="term" value="F:ATP binding"/>
    <property type="evidence" value="ECO:0007669"/>
    <property type="project" value="UniProtKB-UniRule"/>
</dbReference>
<feature type="domain" description="Protein kinase" evidence="11">
    <location>
        <begin position="68"/>
        <end position="455"/>
    </location>
</feature>
<dbReference type="EC" id="2.7.11.1" evidence="1"/>
<dbReference type="Gene3D" id="1.10.510.10">
    <property type="entry name" value="Transferase(Phosphotransferase) domain 1"/>
    <property type="match status" value="1"/>
</dbReference>
<dbReference type="PROSITE" id="PS50011">
    <property type="entry name" value="PROTEIN_KINASE_DOM"/>
    <property type="match status" value="1"/>
</dbReference>
<dbReference type="GO" id="GO:0005634">
    <property type="term" value="C:nucleus"/>
    <property type="evidence" value="ECO:0007669"/>
    <property type="project" value="TreeGrafter"/>
</dbReference>
<dbReference type="EMBL" id="VTPC01090178">
    <property type="protein sequence ID" value="KAF2884400.1"/>
    <property type="molecule type" value="Genomic_DNA"/>
</dbReference>
<dbReference type="AlphaFoldDB" id="A0A8K0FXQ7"/>
<keyword evidence="6 9" id="KW-0067">ATP-binding</keyword>
<dbReference type="InterPro" id="IPR017441">
    <property type="entry name" value="Protein_kinase_ATP_BS"/>
</dbReference>
<sequence length="465" mass="52746">MCSRRKSLSCPPALNSLQLLQDPLTLTPEQLQKISNNDLEEMERFASYKVGGYMPVTLKQEFGPNKEYKIIRKLGWGTFSTVWLTKDKSKQGKFYALKILISSTMGKTAALREIEVLKRIKATDPSDIGYSRLLLYHTYFTEKSVNGRHVCVVNEAMGKSLLDLINQSNCQGLDQQGVKSIIRQVVEGLKYLQKCRVIHTDIKLENILVSVKDSYLFNMAAYVKQFDRNCISVPKSYISTLEWVYRDESGDQGNCSETDSSLESITFYDDYTLNKPSKQTQQSLLFLDPNIQIKIADFGCAIFEGRPYLSRTHPTANRALELIIESPCSFPLDMWSIGCLAFELSTGDSLFGLNNSENVGAEEWQLQSIWKVNNGISKHVALSGRKSFLFFDSEGNLKHPPKKSSKSQKIQYQLVKTYGWKEEDALIFEDFILSLVEPDPAVRATASAVLSKTWLKEKQQIHSKN</sequence>
<gene>
    <name evidence="12" type="ORF">ILUMI_21779</name>
</gene>
<dbReference type="Pfam" id="PF00069">
    <property type="entry name" value="Pkinase"/>
    <property type="match status" value="2"/>
</dbReference>
<dbReference type="OrthoDB" id="2649at2759"/>
<dbReference type="InterPro" id="IPR000719">
    <property type="entry name" value="Prot_kinase_dom"/>
</dbReference>
<dbReference type="SMART" id="SM00220">
    <property type="entry name" value="S_TKc"/>
    <property type="match status" value="1"/>
</dbReference>
<comment type="caution">
    <text evidence="12">The sequence shown here is derived from an EMBL/GenBank/DDBJ whole genome shotgun (WGS) entry which is preliminary data.</text>
</comment>
<dbReference type="GO" id="GO:0000245">
    <property type="term" value="P:spliceosomal complex assembly"/>
    <property type="evidence" value="ECO:0007669"/>
    <property type="project" value="TreeGrafter"/>
</dbReference>
<reference evidence="12" key="1">
    <citation type="submission" date="2019-08" db="EMBL/GenBank/DDBJ databases">
        <title>The genome of the North American firefly Photinus pyralis.</title>
        <authorList>
            <consortium name="Photinus pyralis genome working group"/>
            <person name="Fallon T.R."/>
            <person name="Sander Lower S.E."/>
            <person name="Weng J.-K."/>
        </authorList>
    </citation>
    <scope>NUCLEOTIDE SEQUENCE</scope>
    <source>
        <strain evidence="12">TRF0915ILg1</strain>
        <tissue evidence="12">Whole body</tissue>
    </source>
</reference>
<name>A0A8K0FXQ7_IGNLU</name>
<dbReference type="GO" id="GO:0004674">
    <property type="term" value="F:protein serine/threonine kinase activity"/>
    <property type="evidence" value="ECO:0007669"/>
    <property type="project" value="UniProtKB-KW"/>
</dbReference>
<evidence type="ECO:0000313" key="12">
    <source>
        <dbReference type="EMBL" id="KAF2884400.1"/>
    </source>
</evidence>
<organism evidence="12 13">
    <name type="scientific">Ignelater luminosus</name>
    <name type="common">Cucubano</name>
    <name type="synonym">Pyrophorus luminosus</name>
    <dbReference type="NCBI Taxonomy" id="2038154"/>
    <lineage>
        <taxon>Eukaryota</taxon>
        <taxon>Metazoa</taxon>
        <taxon>Ecdysozoa</taxon>
        <taxon>Arthropoda</taxon>
        <taxon>Hexapoda</taxon>
        <taxon>Insecta</taxon>
        <taxon>Pterygota</taxon>
        <taxon>Neoptera</taxon>
        <taxon>Endopterygota</taxon>
        <taxon>Coleoptera</taxon>
        <taxon>Polyphaga</taxon>
        <taxon>Elateriformia</taxon>
        <taxon>Elateroidea</taxon>
        <taxon>Elateridae</taxon>
        <taxon>Agrypninae</taxon>
        <taxon>Pyrophorini</taxon>
        <taxon>Ignelater</taxon>
    </lineage>
</organism>
<evidence type="ECO:0000256" key="2">
    <source>
        <dbReference type="ARBA" id="ARBA00022527"/>
    </source>
</evidence>